<dbReference type="PANTHER" id="PTHR33053">
    <property type="entry name" value="PROTEIN, PUTATIVE-RELATED"/>
    <property type="match status" value="1"/>
</dbReference>
<proteinExistence type="predicted"/>
<dbReference type="VEuPathDB" id="VectorBase:AFUN2_006583"/>
<name>A0A182RJW7_ANOFN</name>
<dbReference type="VEuPathDB" id="VectorBase:AFUN006535"/>
<protein>
    <submittedName>
        <fullName evidence="1">Uncharacterized protein</fullName>
    </submittedName>
</protein>
<organism evidence="1">
    <name type="scientific">Anopheles funestus</name>
    <name type="common">African malaria mosquito</name>
    <dbReference type="NCBI Taxonomy" id="62324"/>
    <lineage>
        <taxon>Eukaryota</taxon>
        <taxon>Metazoa</taxon>
        <taxon>Ecdysozoa</taxon>
        <taxon>Arthropoda</taxon>
        <taxon>Hexapoda</taxon>
        <taxon>Insecta</taxon>
        <taxon>Pterygota</taxon>
        <taxon>Neoptera</taxon>
        <taxon>Endopterygota</taxon>
        <taxon>Diptera</taxon>
        <taxon>Nematocera</taxon>
        <taxon>Culicoidea</taxon>
        <taxon>Culicidae</taxon>
        <taxon>Anophelinae</taxon>
        <taxon>Anopheles</taxon>
    </lineage>
</organism>
<dbReference type="EnsemblMetazoa" id="AFUN006535-RA">
    <property type="protein sequence ID" value="AFUN006535-PA"/>
    <property type="gene ID" value="AFUN006535"/>
</dbReference>
<sequence>MEQKNLMHWKTAKFKSDEKWSQEQIDSISTFIMNIKLPSETIRRMRSVKFLKYWKGSEFKYFLLYGGIVILCDCLPEEEYDHFFKYFYAITIFSTEVYKPLWVEGKRLIEENPKPEERVEIHEKPEN</sequence>
<reference evidence="1" key="1">
    <citation type="submission" date="2020-05" db="UniProtKB">
        <authorList>
            <consortium name="EnsemblMetazoa"/>
        </authorList>
    </citation>
    <scope>IDENTIFICATION</scope>
    <source>
        <strain evidence="1">FUMOZ</strain>
    </source>
</reference>
<evidence type="ECO:0000313" key="1">
    <source>
        <dbReference type="EnsemblMetazoa" id="AFUN006535-PA"/>
    </source>
</evidence>
<dbReference type="AlphaFoldDB" id="A0A182RJW7"/>
<accession>A0A182RJW7</accession>
<dbReference type="PANTHER" id="PTHR33053:SF9">
    <property type="entry name" value="AGAP000105-PA"/>
    <property type="match status" value="1"/>
</dbReference>